<feature type="domain" description="Ketoreductase" evidence="3">
    <location>
        <begin position="29"/>
        <end position="214"/>
    </location>
</feature>
<dbReference type="Proteomes" id="UP000006545">
    <property type="component" value="Chromosome"/>
</dbReference>
<dbReference type="PANTHER" id="PTHR44196">
    <property type="entry name" value="DEHYDROGENASE/REDUCTASE SDR FAMILY MEMBER 7B"/>
    <property type="match status" value="1"/>
</dbReference>
<dbReference type="SMART" id="SM00822">
    <property type="entry name" value="PKS_KR"/>
    <property type="match status" value="1"/>
</dbReference>
<dbReference type="GO" id="GO:0016020">
    <property type="term" value="C:membrane"/>
    <property type="evidence" value="ECO:0007669"/>
    <property type="project" value="TreeGrafter"/>
</dbReference>
<keyword evidence="5" id="KW-1185">Reference proteome</keyword>
<proteinExistence type="inferred from homology"/>
<dbReference type="STRING" id="879243.Poras_1448"/>
<dbReference type="PANTHER" id="PTHR44196:SF1">
    <property type="entry name" value="DEHYDROGENASE_REDUCTASE SDR FAMILY MEMBER 7B"/>
    <property type="match status" value="1"/>
</dbReference>
<comment type="similarity">
    <text evidence="1">Belongs to the short-chain dehydrogenases/reductases (SDR) family.</text>
</comment>
<dbReference type="InterPro" id="IPR036291">
    <property type="entry name" value="NAD(P)-bd_dom_sf"/>
</dbReference>
<dbReference type="InterPro" id="IPR057326">
    <property type="entry name" value="KR_dom"/>
</dbReference>
<dbReference type="RefSeq" id="WP_013760751.1">
    <property type="nucleotide sequence ID" value="NC_015501.1"/>
</dbReference>
<dbReference type="GO" id="GO:0016491">
    <property type="term" value="F:oxidoreductase activity"/>
    <property type="evidence" value="ECO:0007669"/>
    <property type="project" value="UniProtKB-KW"/>
</dbReference>
<name>F4KN03_PORAD</name>
<evidence type="ECO:0000313" key="5">
    <source>
        <dbReference type="Proteomes" id="UP000006545"/>
    </source>
</evidence>
<dbReference type="SUPFAM" id="SSF51735">
    <property type="entry name" value="NAD(P)-binding Rossmann-fold domains"/>
    <property type="match status" value="1"/>
</dbReference>
<dbReference type="HOGENOM" id="CLU_010194_2_1_10"/>
<evidence type="ECO:0000313" key="4">
    <source>
        <dbReference type="EMBL" id="AEE13381.1"/>
    </source>
</evidence>
<dbReference type="Gene3D" id="3.40.50.720">
    <property type="entry name" value="NAD(P)-binding Rossmann-like Domain"/>
    <property type="match status" value="1"/>
</dbReference>
<reference evidence="5" key="1">
    <citation type="submission" date="2011-04" db="EMBL/GenBank/DDBJ databases">
        <title>The complete genome of Porphyromonas asaccharolytica DSM 20707.</title>
        <authorList>
            <person name="Lucas S."/>
            <person name="Han J."/>
            <person name="Lapidus A."/>
            <person name="Bruce D."/>
            <person name="Goodwin L."/>
            <person name="Pitluck S."/>
            <person name="Peters L."/>
            <person name="Kyrpides N."/>
            <person name="Mavromatis K."/>
            <person name="Ivanova N."/>
            <person name="Ovchinnikova G."/>
            <person name="Pagani I."/>
            <person name="Lu M."/>
            <person name="Detter J.C."/>
            <person name="Tapia R."/>
            <person name="Han C."/>
            <person name="Land M."/>
            <person name="Hauser L."/>
            <person name="Markowitz V."/>
            <person name="Cheng J.-F."/>
            <person name="Hugenholtz P."/>
            <person name="Woyke T."/>
            <person name="Wu D."/>
            <person name="Gronow S."/>
            <person name="Wellnitz S."/>
            <person name="Brambilla E."/>
            <person name="Klenk H.-P."/>
            <person name="Eisen J.A."/>
        </authorList>
    </citation>
    <scope>NUCLEOTIDE SEQUENCE [LARGE SCALE GENOMIC DNA]</scope>
    <source>
        <strain evidence="5">ATCC 25260 / DSM 20707 / VPI 4198</strain>
    </source>
</reference>
<organism evidence="4 5">
    <name type="scientific">Porphyromonas asaccharolytica (strain ATCC 25260 / DSM 20707 / BCRC 10618 / CCUG 7834 / JCM 6326 / LMG 13178 / VPI 4198 / B440)</name>
    <name type="common">Bacteroides asaccharolyticus</name>
    <dbReference type="NCBI Taxonomy" id="879243"/>
    <lineage>
        <taxon>Bacteria</taxon>
        <taxon>Pseudomonadati</taxon>
        <taxon>Bacteroidota</taxon>
        <taxon>Bacteroidia</taxon>
        <taxon>Bacteroidales</taxon>
        <taxon>Porphyromonadaceae</taxon>
        <taxon>Porphyromonas</taxon>
    </lineage>
</organism>
<dbReference type="EMBL" id="CP002689">
    <property type="protein sequence ID" value="AEE13381.1"/>
    <property type="molecule type" value="Genomic_DNA"/>
</dbReference>
<evidence type="ECO:0000256" key="2">
    <source>
        <dbReference type="ARBA" id="ARBA00023002"/>
    </source>
</evidence>
<sequence length="275" mass="30536">MPTSRLLHNLLFPPRHLAIDVLVEAVQGKTILITGASYGIGEALAHRLAEAGTHLILVARTAERLEALADDLATTAASVQWRSVDLRDEEEVADLITWVRANYSQLDALILNAGKSIHRAFYDSLDRYHDVTRTITTNYTSSVQLIMGLASLLPHGSQIIASNAASTLMPPAPGWSAYQASKSALDSYLRAIRPELRQRGVVVSLLYLPLVRTRMIAPTEMYRSAPALTPEEAAERIACLLCSRRTSFIPWWVRLARPFMSLLRPVFQSIAMRHL</sequence>
<dbReference type="KEGG" id="pah:Poras_1448"/>
<dbReference type="PRINTS" id="PR00081">
    <property type="entry name" value="GDHRDH"/>
</dbReference>
<evidence type="ECO:0000259" key="3">
    <source>
        <dbReference type="SMART" id="SM00822"/>
    </source>
</evidence>
<evidence type="ECO:0000256" key="1">
    <source>
        <dbReference type="ARBA" id="ARBA00006484"/>
    </source>
</evidence>
<accession>F4KN03</accession>
<keyword evidence="2" id="KW-0560">Oxidoreductase</keyword>
<gene>
    <name evidence="4" type="ordered locus">Poras_1448</name>
</gene>
<dbReference type="Pfam" id="PF00106">
    <property type="entry name" value="adh_short"/>
    <property type="match status" value="1"/>
</dbReference>
<dbReference type="eggNOG" id="COG0300">
    <property type="taxonomic scope" value="Bacteria"/>
</dbReference>
<protein>
    <submittedName>
        <fullName evidence="4">Short-chain dehydrogenase/reductase SDR</fullName>
    </submittedName>
</protein>
<dbReference type="AlphaFoldDB" id="F4KN03"/>
<dbReference type="InterPro" id="IPR002347">
    <property type="entry name" value="SDR_fam"/>
</dbReference>